<evidence type="ECO:0000256" key="2">
    <source>
        <dbReference type="ARBA" id="ARBA00010207"/>
    </source>
</evidence>
<evidence type="ECO:0000256" key="9">
    <source>
        <dbReference type="ARBA" id="ARBA00022842"/>
    </source>
</evidence>
<evidence type="ECO:0000256" key="12">
    <source>
        <dbReference type="ARBA" id="ARBA00049255"/>
    </source>
</evidence>
<dbReference type="InterPro" id="IPR045864">
    <property type="entry name" value="aa-tRNA-synth_II/BPL/LPL"/>
</dbReference>
<dbReference type="Gene3D" id="3.30.930.10">
    <property type="entry name" value="Bira Bifunctional Protein, Domain 2"/>
    <property type="match status" value="1"/>
</dbReference>
<name>A0ABV4BNN8_9CLOT</name>
<dbReference type="GO" id="GO:0004826">
    <property type="term" value="F:phenylalanine-tRNA ligase activity"/>
    <property type="evidence" value="ECO:0007669"/>
    <property type="project" value="UniProtKB-EC"/>
</dbReference>
<evidence type="ECO:0000256" key="5">
    <source>
        <dbReference type="ARBA" id="ARBA00022598"/>
    </source>
</evidence>
<dbReference type="NCBIfam" id="TIGR00468">
    <property type="entry name" value="pheS"/>
    <property type="match status" value="1"/>
</dbReference>
<evidence type="ECO:0000313" key="16">
    <source>
        <dbReference type="Proteomes" id="UP001564657"/>
    </source>
</evidence>
<dbReference type="Proteomes" id="UP001564657">
    <property type="component" value="Unassembled WGS sequence"/>
</dbReference>
<comment type="caution">
    <text evidence="15">The sequence shown here is derived from an EMBL/GenBank/DDBJ whole genome shotgun (WGS) entry which is preliminary data.</text>
</comment>
<keyword evidence="9 13" id="KW-0460">Magnesium</keyword>
<evidence type="ECO:0000256" key="10">
    <source>
        <dbReference type="ARBA" id="ARBA00022917"/>
    </source>
</evidence>
<evidence type="ECO:0000256" key="4">
    <source>
        <dbReference type="ARBA" id="ARBA00022490"/>
    </source>
</evidence>
<keyword evidence="10 13" id="KW-0648">Protein biosynthesis</keyword>
<protein>
    <recommendedName>
        <fullName evidence="13">Phenylalanine--tRNA ligase alpha subunit</fullName>
        <ecNumber evidence="13">6.1.1.20</ecNumber>
    </recommendedName>
    <alternativeName>
        <fullName evidence="13">Phenylalanyl-tRNA synthetase alpha subunit</fullName>
        <shortName evidence="13">PheRS</shortName>
    </alternativeName>
</protein>
<dbReference type="RefSeq" id="WP_369704305.1">
    <property type="nucleotide sequence ID" value="NZ_JBGEWD010000007.1"/>
</dbReference>
<feature type="binding site" evidence="13">
    <location>
        <position position="254"/>
    </location>
    <ligand>
        <name>Mg(2+)</name>
        <dbReference type="ChEBI" id="CHEBI:18420"/>
        <note>shared with beta subunit</note>
    </ligand>
</feature>
<dbReference type="Pfam" id="PF01409">
    <property type="entry name" value="tRNA-synt_2d"/>
    <property type="match status" value="1"/>
</dbReference>
<comment type="subunit">
    <text evidence="3 13">Tetramer of two alpha and two beta subunits.</text>
</comment>
<dbReference type="InterPro" id="IPR010978">
    <property type="entry name" value="tRNA-bd_arm"/>
</dbReference>
<accession>A0ABV4BNN8</accession>
<keyword evidence="16" id="KW-1185">Reference proteome</keyword>
<proteinExistence type="inferred from homology"/>
<dbReference type="PROSITE" id="PS50862">
    <property type="entry name" value="AA_TRNA_LIGASE_II"/>
    <property type="match status" value="1"/>
</dbReference>
<dbReference type="InterPro" id="IPR022911">
    <property type="entry name" value="Phe_tRNA_ligase_alpha1_bac"/>
</dbReference>
<gene>
    <name evidence="13 15" type="primary">pheS</name>
    <name evidence="15" type="ORF">AB8U03_09330</name>
</gene>
<dbReference type="EMBL" id="JBGEWD010000007">
    <property type="protein sequence ID" value="MEY8000396.1"/>
    <property type="molecule type" value="Genomic_DNA"/>
</dbReference>
<dbReference type="InterPro" id="IPR004529">
    <property type="entry name" value="Phe-tRNA-synth_IIc_asu"/>
</dbReference>
<keyword evidence="5 13" id="KW-0436">Ligase</keyword>
<dbReference type="HAMAP" id="MF_00281">
    <property type="entry name" value="Phe_tRNA_synth_alpha1"/>
    <property type="match status" value="1"/>
</dbReference>
<dbReference type="InterPro" id="IPR006195">
    <property type="entry name" value="aa-tRNA-synth_II"/>
</dbReference>
<dbReference type="EC" id="6.1.1.20" evidence="13"/>
<keyword evidence="8 13" id="KW-0067">ATP-binding</keyword>
<evidence type="ECO:0000313" key="15">
    <source>
        <dbReference type="EMBL" id="MEY8000396.1"/>
    </source>
</evidence>
<keyword evidence="4 13" id="KW-0963">Cytoplasm</keyword>
<keyword evidence="11 13" id="KW-0030">Aminoacyl-tRNA synthetase</keyword>
<evidence type="ECO:0000256" key="8">
    <source>
        <dbReference type="ARBA" id="ARBA00022840"/>
    </source>
</evidence>
<dbReference type="InterPro" id="IPR002319">
    <property type="entry name" value="Phenylalanyl-tRNA_Synthase"/>
</dbReference>
<feature type="domain" description="Aminoacyl-transfer RNA synthetases class-II family profile" evidence="14">
    <location>
        <begin position="111"/>
        <end position="318"/>
    </location>
</feature>
<dbReference type="SUPFAM" id="SSF46589">
    <property type="entry name" value="tRNA-binding arm"/>
    <property type="match status" value="1"/>
</dbReference>
<reference evidence="15 16" key="1">
    <citation type="submission" date="2024-08" db="EMBL/GenBank/DDBJ databases">
        <title>Clostridium lapicellarii sp. nov., and Clostridium renhuaiense sp. nov., two species isolated from the mud in a fermentation cellar used for producing sauce-flavour Chinese liquors.</title>
        <authorList>
            <person name="Yang F."/>
            <person name="Wang H."/>
            <person name="Chen L.Q."/>
            <person name="Zhou N."/>
            <person name="Lu J.J."/>
            <person name="Pu X.X."/>
            <person name="Wan B."/>
            <person name="Wang L."/>
            <person name="Liu S.J."/>
        </authorList>
    </citation>
    <scope>NUCLEOTIDE SEQUENCE [LARGE SCALE GENOMIC DNA]</scope>
    <source>
        <strain evidence="15 16">MT-5</strain>
    </source>
</reference>
<comment type="cofactor">
    <cofactor evidence="13">
        <name>Mg(2+)</name>
        <dbReference type="ChEBI" id="CHEBI:18420"/>
    </cofactor>
    <text evidence="13">Binds 2 magnesium ions per tetramer.</text>
</comment>
<dbReference type="CDD" id="cd00496">
    <property type="entry name" value="PheRS_alpha_core"/>
    <property type="match status" value="1"/>
</dbReference>
<dbReference type="SUPFAM" id="SSF55681">
    <property type="entry name" value="Class II aaRS and biotin synthetases"/>
    <property type="match status" value="1"/>
</dbReference>
<dbReference type="InterPro" id="IPR004188">
    <property type="entry name" value="Phe-tRNA_ligase_II_N"/>
</dbReference>
<sequence>MKEKLEKIKENALKELQDRESNLSIEDIRIKYLGKKGELTKILRAMKTLSKEERPMVGRLANEIRSVLENAIEEASRKIKDFKTEEKLKSETIDITMPGIKQNIGRRHPLEQILENMKEIFISMGFTIEEGPEIEEDYYNFEALNIPKNHPARGEQDTFYINDNIVLRTQTSPIQIRTMKKQKPPIKMISPGKVYRSDSVDATHSPIFYQMEGLVVDKGITFANLKGTLELFAKKMFGEGMKTKFRPHHFPFTEPSAEMDATCFVCNGKGCRVCKGEGWIELLGCGMVHPQVLRNCGIDPEVYSGFAFGMGVDRMVMLKYGIDDIRNMYESDMRFLDQF</sequence>
<organism evidence="15 16">
    <name type="scientific">Clostridium moutaii</name>
    <dbReference type="NCBI Taxonomy" id="3240932"/>
    <lineage>
        <taxon>Bacteria</taxon>
        <taxon>Bacillati</taxon>
        <taxon>Bacillota</taxon>
        <taxon>Clostridia</taxon>
        <taxon>Eubacteriales</taxon>
        <taxon>Clostridiaceae</taxon>
        <taxon>Clostridium</taxon>
    </lineage>
</organism>
<evidence type="ECO:0000256" key="3">
    <source>
        <dbReference type="ARBA" id="ARBA00011209"/>
    </source>
</evidence>
<keyword evidence="7 13" id="KW-0547">Nucleotide-binding</keyword>
<evidence type="ECO:0000256" key="11">
    <source>
        <dbReference type="ARBA" id="ARBA00023146"/>
    </source>
</evidence>
<keyword evidence="6 13" id="KW-0479">Metal-binding</keyword>
<comment type="catalytic activity">
    <reaction evidence="12 13">
        <text>tRNA(Phe) + L-phenylalanine + ATP = L-phenylalanyl-tRNA(Phe) + AMP + diphosphate + H(+)</text>
        <dbReference type="Rhea" id="RHEA:19413"/>
        <dbReference type="Rhea" id="RHEA-COMP:9668"/>
        <dbReference type="Rhea" id="RHEA-COMP:9699"/>
        <dbReference type="ChEBI" id="CHEBI:15378"/>
        <dbReference type="ChEBI" id="CHEBI:30616"/>
        <dbReference type="ChEBI" id="CHEBI:33019"/>
        <dbReference type="ChEBI" id="CHEBI:58095"/>
        <dbReference type="ChEBI" id="CHEBI:78442"/>
        <dbReference type="ChEBI" id="CHEBI:78531"/>
        <dbReference type="ChEBI" id="CHEBI:456215"/>
        <dbReference type="EC" id="6.1.1.20"/>
    </reaction>
</comment>
<comment type="similarity">
    <text evidence="2 13">Belongs to the class-II aminoacyl-tRNA synthetase family. Phe-tRNA synthetase alpha subunit type 1 subfamily.</text>
</comment>
<dbReference type="Pfam" id="PF02912">
    <property type="entry name" value="Phe_tRNA-synt_N"/>
    <property type="match status" value="1"/>
</dbReference>
<evidence type="ECO:0000256" key="13">
    <source>
        <dbReference type="HAMAP-Rule" id="MF_00281"/>
    </source>
</evidence>
<dbReference type="PANTHER" id="PTHR11538:SF41">
    <property type="entry name" value="PHENYLALANINE--TRNA LIGASE, MITOCHONDRIAL"/>
    <property type="match status" value="1"/>
</dbReference>
<comment type="subcellular location">
    <subcellularLocation>
        <location evidence="1 13">Cytoplasm</location>
    </subcellularLocation>
</comment>
<evidence type="ECO:0000256" key="1">
    <source>
        <dbReference type="ARBA" id="ARBA00004496"/>
    </source>
</evidence>
<evidence type="ECO:0000259" key="14">
    <source>
        <dbReference type="PROSITE" id="PS50862"/>
    </source>
</evidence>
<evidence type="ECO:0000256" key="6">
    <source>
        <dbReference type="ARBA" id="ARBA00022723"/>
    </source>
</evidence>
<evidence type="ECO:0000256" key="7">
    <source>
        <dbReference type="ARBA" id="ARBA00022741"/>
    </source>
</evidence>
<dbReference type="PANTHER" id="PTHR11538">
    <property type="entry name" value="PHENYLALANYL-TRNA SYNTHETASE"/>
    <property type="match status" value="1"/>
</dbReference>